<reference evidence="1" key="1">
    <citation type="submission" date="2021-04" db="EMBL/GenBank/DDBJ databases">
        <authorList>
            <person name="Hornung B."/>
        </authorList>
    </citation>
    <scope>NUCLEOTIDE SEQUENCE</scope>
    <source>
        <strain evidence="1">G5G6</strain>
    </source>
</reference>
<protein>
    <submittedName>
        <fullName evidence="1">Uncharacterized protein</fullName>
    </submittedName>
</protein>
<dbReference type="Proteomes" id="UP000742786">
    <property type="component" value="Unassembled WGS sequence"/>
</dbReference>
<evidence type="ECO:0000313" key="1">
    <source>
        <dbReference type="EMBL" id="CAG4883000.1"/>
    </source>
</evidence>
<dbReference type="EMBL" id="CAJQUM010000001">
    <property type="protein sequence ID" value="CAG4883000.1"/>
    <property type="molecule type" value="Genomic_DNA"/>
</dbReference>
<keyword evidence="2" id="KW-1185">Reference proteome</keyword>
<organism evidence="1 2">
    <name type="scientific">Georgfuchsia toluolica</name>
    <dbReference type="NCBI Taxonomy" id="424218"/>
    <lineage>
        <taxon>Bacteria</taxon>
        <taxon>Pseudomonadati</taxon>
        <taxon>Pseudomonadota</taxon>
        <taxon>Betaproteobacteria</taxon>
        <taxon>Nitrosomonadales</taxon>
        <taxon>Sterolibacteriaceae</taxon>
        <taxon>Georgfuchsia</taxon>
    </lineage>
</organism>
<dbReference type="AlphaFoldDB" id="A0A916N8U3"/>
<sequence length="199" mass="23033">MAKGGSRYGAGRPGWRRKCEQSLALDIRQLHRRNRLSPGMCFSWAWTTNYGDRAGSVMVRIKYDCITLDYQWTPYSGDPMPVTCSLWIDRTPCHFGGYRKWFLCPQCGRRCAVVYFGARGGRYACRKCLNLAYMTETGDGIDRMWRKQWKLEAKLGPNGERPKGMHWRTYELIQGWINEVEEAKDGLFCVHAARLIGML</sequence>
<accession>A0A916N8U3</accession>
<comment type="caution">
    <text evidence="1">The sequence shown here is derived from an EMBL/GenBank/DDBJ whole genome shotgun (WGS) entry which is preliminary data.</text>
</comment>
<gene>
    <name evidence="1" type="ORF">GTOL_10882</name>
</gene>
<name>A0A916N8U3_9PROT</name>
<proteinExistence type="predicted"/>
<evidence type="ECO:0000313" key="2">
    <source>
        <dbReference type="Proteomes" id="UP000742786"/>
    </source>
</evidence>